<feature type="domain" description="HTH cro/C1-type" evidence="1">
    <location>
        <begin position="47"/>
        <end position="76"/>
    </location>
</feature>
<dbReference type="RefSeq" id="WP_006359780.1">
    <property type="nucleotide sequence ID" value="NZ_BACI01000089.1"/>
</dbReference>
<protein>
    <submittedName>
        <fullName evidence="2">Putative Xre family DNA binding protein</fullName>
    </submittedName>
</protein>
<dbReference type="Gene3D" id="1.10.260.40">
    <property type="entry name" value="lambda repressor-like DNA-binding domains"/>
    <property type="match status" value="1"/>
</dbReference>
<dbReference type="eggNOG" id="COG1396">
    <property type="taxonomic scope" value="Bacteria"/>
</dbReference>
<evidence type="ECO:0000313" key="2">
    <source>
        <dbReference type="EMBL" id="GAA13679.1"/>
    </source>
</evidence>
<dbReference type="Proteomes" id="UP000003558">
    <property type="component" value="Unassembled WGS sequence"/>
</dbReference>
<dbReference type="PROSITE" id="PS50943">
    <property type="entry name" value="HTH_CROC1"/>
    <property type="match status" value="1"/>
</dbReference>
<organism evidence="2 3">
    <name type="scientific">Gordonia alkanivorans NBRC 16433</name>
    <dbReference type="NCBI Taxonomy" id="1027371"/>
    <lineage>
        <taxon>Bacteria</taxon>
        <taxon>Bacillati</taxon>
        <taxon>Actinomycetota</taxon>
        <taxon>Actinomycetes</taxon>
        <taxon>Mycobacteriales</taxon>
        <taxon>Gordoniaceae</taxon>
        <taxon>Gordonia</taxon>
    </lineage>
</organism>
<dbReference type="InterPro" id="IPR001387">
    <property type="entry name" value="Cro/C1-type_HTH"/>
</dbReference>
<evidence type="ECO:0000259" key="1">
    <source>
        <dbReference type="PROSITE" id="PS50943"/>
    </source>
</evidence>
<dbReference type="GO" id="GO:0003677">
    <property type="term" value="F:DNA binding"/>
    <property type="evidence" value="ECO:0007669"/>
    <property type="project" value="InterPro"/>
</dbReference>
<dbReference type="CDD" id="cd00093">
    <property type="entry name" value="HTH_XRE"/>
    <property type="match status" value="1"/>
</dbReference>
<dbReference type="InterPro" id="IPR010982">
    <property type="entry name" value="Lambda_DNA-bd_dom_sf"/>
</dbReference>
<reference evidence="2 3" key="1">
    <citation type="submission" date="2011-05" db="EMBL/GenBank/DDBJ databases">
        <title>Whole genome shotgun sequence of Gordonia alkanivorans NBRC 16433.</title>
        <authorList>
            <person name="Hosoyama A."/>
            <person name="Nakamura S."/>
            <person name="Takarada H."/>
            <person name="Tsuchikane K."/>
            <person name="Yamazaki S."/>
            <person name="Fujita N."/>
        </authorList>
    </citation>
    <scope>NUCLEOTIDE SEQUENCE [LARGE SCALE GENOMIC DNA]</scope>
    <source>
        <strain evidence="2 3">NBRC 16433</strain>
    </source>
</reference>
<name>F9VYJ0_9ACTN</name>
<dbReference type="SUPFAM" id="SSF47413">
    <property type="entry name" value="lambda repressor-like DNA-binding domains"/>
    <property type="match status" value="1"/>
</dbReference>
<proteinExistence type="predicted"/>
<dbReference type="SMART" id="SM00530">
    <property type="entry name" value="HTH_XRE"/>
    <property type="match status" value="1"/>
</dbReference>
<evidence type="ECO:0000313" key="3">
    <source>
        <dbReference type="Proteomes" id="UP000003558"/>
    </source>
</evidence>
<accession>F9VYJ0</accession>
<comment type="caution">
    <text evidence="2">The sequence shown here is derived from an EMBL/GenBank/DDBJ whole genome shotgun (WGS) entry which is preliminary data.</text>
</comment>
<gene>
    <name evidence="2" type="ORF">GOALK_089_00020</name>
</gene>
<sequence length="121" mass="12873">MSEEKRATFRRGNERIAELLADPDTAARVETIRAEMAQADRAHAMGLAAIRQAAQLTQTELAQRMGIKQAAVSGLEAREDLLLSTLANYLAAAGATDVTITARLGDRTVEVALPAQLVDGA</sequence>
<dbReference type="EMBL" id="BACI01000089">
    <property type="protein sequence ID" value="GAA13679.1"/>
    <property type="molecule type" value="Genomic_DNA"/>
</dbReference>
<dbReference type="AlphaFoldDB" id="F9VYJ0"/>
<dbReference type="Pfam" id="PF01381">
    <property type="entry name" value="HTH_3"/>
    <property type="match status" value="1"/>
</dbReference>